<dbReference type="RefSeq" id="WP_209491503.1">
    <property type="nucleotide sequence ID" value="NZ_JAGGLC010000003.1"/>
</dbReference>
<accession>A0A8T4H0Y2</accession>
<keyword evidence="2" id="KW-1185">Reference proteome</keyword>
<evidence type="ECO:0000313" key="2">
    <source>
        <dbReference type="Proteomes" id="UP000823736"/>
    </source>
</evidence>
<dbReference type="OrthoDB" id="350492at2157"/>
<name>A0A8T4H0Y2_9EURY</name>
<proteinExistence type="predicted"/>
<dbReference type="EMBL" id="JAGGLC010000003">
    <property type="protein sequence ID" value="MBP1987235.1"/>
    <property type="molecule type" value="Genomic_DNA"/>
</dbReference>
<comment type="caution">
    <text evidence="1">The sequence shown here is derived from an EMBL/GenBank/DDBJ whole genome shotgun (WGS) entry which is preliminary data.</text>
</comment>
<reference evidence="1" key="1">
    <citation type="submission" date="2021-03" db="EMBL/GenBank/DDBJ databases">
        <title>Genomic Encyclopedia of Type Strains, Phase IV (KMG-IV): sequencing the most valuable type-strain genomes for metagenomic binning, comparative biology and taxonomic classification.</title>
        <authorList>
            <person name="Goeker M."/>
        </authorList>
    </citation>
    <scope>NUCLEOTIDE SEQUENCE</scope>
    <source>
        <strain evidence="1">DSM 26232</strain>
    </source>
</reference>
<dbReference type="AlphaFoldDB" id="A0A8T4H0Y2"/>
<gene>
    <name evidence="1" type="ORF">J2753_001733</name>
</gene>
<protein>
    <submittedName>
        <fullName evidence="1">Uncharacterized protein</fullName>
    </submittedName>
</protein>
<organism evidence="1 2">
    <name type="scientific">Halolamina salifodinae</name>
    <dbReference type="NCBI Taxonomy" id="1202767"/>
    <lineage>
        <taxon>Archaea</taxon>
        <taxon>Methanobacteriati</taxon>
        <taxon>Methanobacteriota</taxon>
        <taxon>Stenosarchaea group</taxon>
        <taxon>Halobacteria</taxon>
        <taxon>Halobacteriales</taxon>
        <taxon>Haloferacaceae</taxon>
    </lineage>
</organism>
<sequence>MSGPSSRDDDRTGSDRLIFNAYESAAEHRERAELAPFVPDRVVSTSIAEAEYFASVIEYYSRLEPHLPQRPHYWEQVSLFPNPVGSDRNQVVDALMDYYNVDAESALDCLKWMEQDPNYPIEARDDEGIMHGLRSLQAWRSRTTRERQVYDDVLEGRTAVDRELPQYLPRKHTIRVHTVLDQAASKLGFGPEGDVPEEWEKEPI</sequence>
<dbReference type="Proteomes" id="UP000823736">
    <property type="component" value="Unassembled WGS sequence"/>
</dbReference>
<evidence type="ECO:0000313" key="1">
    <source>
        <dbReference type="EMBL" id="MBP1987235.1"/>
    </source>
</evidence>